<feature type="transmembrane region" description="Helical" evidence="1">
    <location>
        <begin position="89"/>
        <end position="122"/>
    </location>
</feature>
<protein>
    <recommendedName>
        <fullName evidence="4">Transmembrane protein</fullName>
    </recommendedName>
</protein>
<gene>
    <name evidence="2" type="ORF">KC19_VG156200</name>
</gene>
<feature type="transmembrane region" description="Helical" evidence="1">
    <location>
        <begin position="177"/>
        <end position="210"/>
    </location>
</feature>
<dbReference type="Proteomes" id="UP000822688">
    <property type="component" value="Chromosome V"/>
</dbReference>
<comment type="caution">
    <text evidence="2">The sequence shown here is derived from an EMBL/GenBank/DDBJ whole genome shotgun (WGS) entry which is preliminary data.</text>
</comment>
<accession>A0A8T0HQY6</accession>
<proteinExistence type="predicted"/>
<dbReference type="PANTHER" id="PTHR33133:SF1">
    <property type="entry name" value="EXPRESSED PROTEIN-RELATED"/>
    <property type="match status" value="1"/>
</dbReference>
<feature type="transmembrane region" description="Helical" evidence="1">
    <location>
        <begin position="231"/>
        <end position="248"/>
    </location>
</feature>
<feature type="transmembrane region" description="Helical" evidence="1">
    <location>
        <begin position="143"/>
        <end position="171"/>
    </location>
</feature>
<name>A0A8T0HQY6_CERPU</name>
<feature type="transmembrane region" description="Helical" evidence="1">
    <location>
        <begin position="268"/>
        <end position="296"/>
    </location>
</feature>
<dbReference type="EMBL" id="CM026426">
    <property type="protein sequence ID" value="KAG0573189.1"/>
    <property type="molecule type" value="Genomic_DNA"/>
</dbReference>
<organism evidence="2 3">
    <name type="scientific">Ceratodon purpureus</name>
    <name type="common">Fire moss</name>
    <name type="synonym">Dicranum purpureum</name>
    <dbReference type="NCBI Taxonomy" id="3225"/>
    <lineage>
        <taxon>Eukaryota</taxon>
        <taxon>Viridiplantae</taxon>
        <taxon>Streptophyta</taxon>
        <taxon>Embryophyta</taxon>
        <taxon>Bryophyta</taxon>
        <taxon>Bryophytina</taxon>
        <taxon>Bryopsida</taxon>
        <taxon>Dicranidae</taxon>
        <taxon>Pseudoditrichales</taxon>
        <taxon>Ditrichaceae</taxon>
        <taxon>Ceratodon</taxon>
    </lineage>
</organism>
<reference evidence="2" key="1">
    <citation type="submission" date="2020-06" db="EMBL/GenBank/DDBJ databases">
        <title>WGS assembly of Ceratodon purpureus strain R40.</title>
        <authorList>
            <person name="Carey S.B."/>
            <person name="Jenkins J."/>
            <person name="Shu S."/>
            <person name="Lovell J.T."/>
            <person name="Sreedasyam A."/>
            <person name="Maumus F."/>
            <person name="Tiley G.P."/>
            <person name="Fernandez-Pozo N."/>
            <person name="Barry K."/>
            <person name="Chen C."/>
            <person name="Wang M."/>
            <person name="Lipzen A."/>
            <person name="Daum C."/>
            <person name="Saski C.A."/>
            <person name="Payton A.C."/>
            <person name="Mcbreen J.C."/>
            <person name="Conrad R.E."/>
            <person name="Kollar L.M."/>
            <person name="Olsson S."/>
            <person name="Huttunen S."/>
            <person name="Landis J.B."/>
            <person name="Wickett N.J."/>
            <person name="Johnson M.G."/>
            <person name="Rensing S.A."/>
            <person name="Grimwood J."/>
            <person name="Schmutz J."/>
            <person name="Mcdaniel S.F."/>
        </authorList>
    </citation>
    <scope>NUCLEOTIDE SEQUENCE</scope>
    <source>
        <strain evidence="2">R40</strain>
    </source>
</reference>
<keyword evidence="1" id="KW-1133">Transmembrane helix</keyword>
<evidence type="ECO:0000313" key="3">
    <source>
        <dbReference type="Proteomes" id="UP000822688"/>
    </source>
</evidence>
<keyword evidence="3" id="KW-1185">Reference proteome</keyword>
<feature type="transmembrane region" description="Helical" evidence="1">
    <location>
        <begin position="31"/>
        <end position="53"/>
    </location>
</feature>
<evidence type="ECO:0000313" key="2">
    <source>
        <dbReference type="EMBL" id="KAG0573189.1"/>
    </source>
</evidence>
<evidence type="ECO:0000256" key="1">
    <source>
        <dbReference type="SAM" id="Phobius"/>
    </source>
</evidence>
<dbReference type="AlphaFoldDB" id="A0A8T0HQY6"/>
<sequence length="339" mass="38337">MMDREPDEMRNLGVVGICKEAYNILQLHIRLFLSLALTLVLPLGVVVFCHSLITRPLWKKIHHNSHELQMETPDSPAAHDTQGRLDAELFGLGVITVFYMIFVLAFSLLSTAAIVYSVACIYTAKGLSYTKVLSVIPKVWERLMFTFLWAHCLIFLYYFVFFIIIILFLLIQNASGISVLIPGIVVTVVFYCFLVYFNLVWHLASVVSVLEDSCGIGALKKSVDLIKGKRWVACSVFFLYAFCTSLVLTSCNHLVSGHHHMHSMFGRVFFVFVLLLLWTAVTLIGILVQTVVYFVCKSFHHESIDRYALSEHLDGDLGEYMPLKGPVSLEALEAELEEI</sequence>
<dbReference type="PANTHER" id="PTHR33133">
    <property type="entry name" value="OS08G0107100 PROTEIN-RELATED"/>
    <property type="match status" value="1"/>
</dbReference>
<keyword evidence="1" id="KW-0812">Transmembrane</keyword>
<keyword evidence="1" id="KW-0472">Membrane</keyword>
<evidence type="ECO:0008006" key="4">
    <source>
        <dbReference type="Google" id="ProtNLM"/>
    </source>
</evidence>